<dbReference type="GO" id="GO:0005789">
    <property type="term" value="C:endoplasmic reticulum membrane"/>
    <property type="evidence" value="ECO:0007669"/>
    <property type="project" value="UniProtKB-SubCell"/>
</dbReference>
<proteinExistence type="predicted"/>
<dbReference type="OrthoDB" id="551137at2759"/>
<feature type="region of interest" description="Disordered" evidence="2">
    <location>
        <begin position="1525"/>
        <end position="1559"/>
    </location>
</feature>
<protein>
    <recommendedName>
        <fullName evidence="6">SMP-LTD domain-containing protein</fullName>
    </recommendedName>
</protein>
<evidence type="ECO:0000313" key="4">
    <source>
        <dbReference type="EMBL" id="GIL70054.1"/>
    </source>
</evidence>
<feature type="compositionally biased region" description="Basic and acidic residues" evidence="2">
    <location>
        <begin position="1120"/>
        <end position="1130"/>
    </location>
</feature>
<keyword evidence="3" id="KW-0812">Transmembrane</keyword>
<feature type="region of interest" description="Disordered" evidence="2">
    <location>
        <begin position="342"/>
        <end position="477"/>
    </location>
</feature>
<keyword evidence="3" id="KW-1133">Transmembrane helix</keyword>
<evidence type="ECO:0000256" key="2">
    <source>
        <dbReference type="SAM" id="MobiDB-lite"/>
    </source>
</evidence>
<evidence type="ECO:0000313" key="5">
    <source>
        <dbReference type="Proteomes" id="UP000747110"/>
    </source>
</evidence>
<keyword evidence="5" id="KW-1185">Reference proteome</keyword>
<dbReference type="PANTHER" id="PTHR13466">
    <property type="entry name" value="TEX2 PROTEIN-RELATED"/>
    <property type="match status" value="1"/>
</dbReference>
<feature type="region of interest" description="Disordered" evidence="2">
    <location>
        <begin position="1729"/>
        <end position="1817"/>
    </location>
</feature>
<feature type="region of interest" description="Disordered" evidence="2">
    <location>
        <begin position="1570"/>
        <end position="1589"/>
    </location>
</feature>
<feature type="compositionally biased region" description="Polar residues" evidence="2">
    <location>
        <begin position="1195"/>
        <end position="1225"/>
    </location>
</feature>
<feature type="compositionally biased region" description="Polar residues" evidence="2">
    <location>
        <begin position="1008"/>
        <end position="1017"/>
    </location>
</feature>
<keyword evidence="3" id="KW-0472">Membrane</keyword>
<organism evidence="4 5">
    <name type="scientific">Volvox reticuliferus</name>
    <dbReference type="NCBI Taxonomy" id="1737510"/>
    <lineage>
        <taxon>Eukaryota</taxon>
        <taxon>Viridiplantae</taxon>
        <taxon>Chlorophyta</taxon>
        <taxon>core chlorophytes</taxon>
        <taxon>Chlorophyceae</taxon>
        <taxon>CS clade</taxon>
        <taxon>Chlamydomonadales</taxon>
        <taxon>Volvocaceae</taxon>
        <taxon>Volvox</taxon>
    </lineage>
</organism>
<dbReference type="Proteomes" id="UP000747110">
    <property type="component" value="Unassembled WGS sequence"/>
</dbReference>
<feature type="compositionally biased region" description="Pro residues" evidence="2">
    <location>
        <begin position="1548"/>
        <end position="1558"/>
    </location>
</feature>
<dbReference type="EMBL" id="BNCP01000002">
    <property type="protein sequence ID" value="GIL70054.1"/>
    <property type="molecule type" value="Genomic_DNA"/>
</dbReference>
<feature type="region of interest" description="Disordered" evidence="2">
    <location>
        <begin position="1868"/>
        <end position="1906"/>
    </location>
</feature>
<feature type="region of interest" description="Disordered" evidence="2">
    <location>
        <begin position="990"/>
        <end position="1019"/>
    </location>
</feature>
<feature type="region of interest" description="Disordered" evidence="2">
    <location>
        <begin position="1241"/>
        <end position="1273"/>
    </location>
</feature>
<feature type="compositionally biased region" description="Low complexity" evidence="2">
    <location>
        <begin position="569"/>
        <end position="588"/>
    </location>
</feature>
<reference evidence="4" key="1">
    <citation type="journal article" date="2021" name="Proc. Natl. Acad. Sci. U.S.A.">
        <title>Three genomes in the algal genus Volvox reveal the fate of a haploid sex-determining region after a transition to homothallism.</title>
        <authorList>
            <person name="Yamamoto K."/>
            <person name="Hamaji T."/>
            <person name="Kawai-Toyooka H."/>
            <person name="Matsuzaki R."/>
            <person name="Takahashi F."/>
            <person name="Nishimura Y."/>
            <person name="Kawachi M."/>
            <person name="Noguchi H."/>
            <person name="Minakuchi Y."/>
            <person name="Umen J.G."/>
            <person name="Toyoda A."/>
            <person name="Nozaki H."/>
        </authorList>
    </citation>
    <scope>NUCLEOTIDE SEQUENCE</scope>
    <source>
        <strain evidence="4">NIES-3786</strain>
    </source>
</reference>
<evidence type="ECO:0008006" key="6">
    <source>
        <dbReference type="Google" id="ProtNLM"/>
    </source>
</evidence>
<feature type="compositionally biased region" description="Polar residues" evidence="2">
    <location>
        <begin position="1758"/>
        <end position="1767"/>
    </location>
</feature>
<sequence length="2125" mass="220997">MPRVIEEVLPWLARYAISATFGEFGGFLIGNIALVCSVTCLVYILRSIKQVLLPASGIWRSPLVMFTTGALCAIVATAVALVCCFIVLTERCQPKSSSHQGTVRGGNAPKRQPWLLRRAKGLKSEGGAVNLVTTHPNAVRQGSYTGPIWLVPATLWTRGQLANQFPPPTQGPAAIARKFHATLVGSRTQNAAALLLVPEQVMHGGGSTGGSQQALAHIDQGDYWVLGLEGVTVDLLRDVLGTRSPWTKRCPLQLSHPSRPLLLGETTVYMFAESGSAKEQWYAALMATVAPHGLLATTQYLYEDYCRYMASMQIVQPPPLPPPPPPPPLMRPWPFRNRNLWHGQQHQQKEQQQQEQERHPHHQKQVQQHFDMTRAAAPGAPAAAAATKEPQPRAPPTGKNREEKIIHQPRQQQQQQQKGQHPLETPNGPSKPSAQPDPVPIPRQRGGRNPFGFILSRFGRSTSRRSDNPVTKPAAAVVAAAATPETASSIPPSHVGSQRSIHPGETIQQPLQQDLQGRVPEQQQQGLSGGNLNVDPGQLADMDHDVAGCQDCSRPRETSDRNASTGAYQPLQPSSSSPQQLPLPSQQQEELHLQGQDQVKSLQALDALIAPNHSSASPCQVVSDIFAASRPFSRSSQVAPGDAMQVPSAAAAASTAVQQGRHLAVSDGSAAVGVAVPSAEPILSAAAGGRDEAAPATSTVATRKGIVAAVVGDMSLLEQAACASHAYANAGAGMGVGAVGVLEHTPCSGHTEPSFTSWSQLQVDGTGMATSFAAGRGADAGTPTAAPAEQPRALMTPVAPSLSSTETAAMTAIAPVLKSPALDTGMCAVGVAGITGQTTSALAAVQAATAEAVTTESAGTEAVATAVSDVLDRGLPAEAAPPASSQGRQQLTHPAIGGYTRDHLENPAPSSLAVEMPGSAQETAGSSPCGLSRTGSGSSTVGPHSSHVLAGAAAVSPSWTAVPLSLPLLAQQSRHGSSMPNLLEVARRAAEGQDPGGDVSGAMRAAAGSSTANTAQPRRSLDHCLGVGGSISKGHGHGPMQGVLTQGSQQPILHDTNGHTLLLRGPSSTESLGTEANVSGALLSGGSGNVSGNVSAGVTVLAGMPKNPSKQDLKRLQREERERLKQEHQRAKAAARAAEGARKAEQQAARERARSEAQHRRQEDEANSRQAKECARALKQKVTSAKSLQDLATAVPTSVTTNPASASKGSPPFATTTVPHRSSSGDGMAIESAPILGHADSPMVGESSPETQEPGVVKNVTGDGTERGPEGVRCSGQEEFTDPSLHVPLPAPPAPPCGALVDGLYGLNMVLVRIGFELLRRRGFSGWLQRLIQSKLEKVRRPGFLDKLLLRRLDLGFTAPQLRNIRAVAGPNNCAPDGSTWPQLALDLVWVGNATATVSTKIDFDRAASDHVDQPAASGSASEPVAMMPTAPGLTADTISGTSSGEAAALKAKSDAPVWPPLPVHAEGLGLSSCSAVGEVAGFATPAADTSEAAPGNKYESLPSLGNHPSAIVVQADLAIGTSLPAGTHSRAASRGSNTDGGEGPGLLPIPPVQPPPASAIEPQIPVVPSGAEQLPDEAGTASGAGRAGRVAGKGGGGGFWMNFVPFFALLRKAGQALASNLAGSLSGTPVEVHLQARRFECTLLLWLAPPPSDRLWLSFAEPPKMDFTVTPVLGNRKLSGGLVVGRLSAWVRSKVNAGLSRAMVYPACVDVRMGNLLLSIDSPGDAMRPFMPPRIPSPPQTFAPISLQPSGLPASPSRDQLPQNGNMPVLSELGGTDRQPPSGAGTRAQPSFRPPGCPPWPPPVPTSRGNSQIGLWPGEASREVTGALPLQTPPHASSATGLCSVGSSSSLLENTLNHVFRSTQSIWDSTPGTLSPMEGMSDAGEDEEEVEGEVRNGEGDVERRQQAERNLEEKIMFNSRRLGTDHADGCDAGHARKLRASRTGNMEDCSVDWSLPYGDGWAGWAPAAGGMRVGGVSATGSDPCGRDMGRLSRAGSVNEVIDGKPQHIQYRRPCDTLASASSSSLAGQQLQPPQAHQGQVGKRKSGGPFHWIRGAAGLVARGVGGVGNAGIRGLSAAGSALGQAMLRPVVNAGERAVVQQQLQATRAPVGPSVAPWGQTQGNMF</sequence>
<feature type="region of interest" description="Disordered" evidence="2">
    <location>
        <begin position="1412"/>
        <end position="1442"/>
    </location>
</feature>
<feature type="compositionally biased region" description="Basic and acidic residues" evidence="2">
    <location>
        <begin position="1893"/>
        <end position="1906"/>
    </location>
</feature>
<feature type="region of interest" description="Disordered" evidence="2">
    <location>
        <begin position="317"/>
        <end position="336"/>
    </location>
</feature>
<feature type="compositionally biased region" description="Polar residues" evidence="2">
    <location>
        <begin position="933"/>
        <end position="943"/>
    </location>
</feature>
<accession>A0A8J4FC33</accession>
<feature type="compositionally biased region" description="Low complexity" evidence="2">
    <location>
        <begin position="344"/>
        <end position="354"/>
    </location>
</feature>
<name>A0A8J4FC33_9CHLO</name>
<feature type="compositionally biased region" description="Low complexity" evidence="2">
    <location>
        <begin position="2022"/>
        <end position="2040"/>
    </location>
</feature>
<feature type="region of interest" description="Disordered" evidence="2">
    <location>
        <begin position="515"/>
        <end position="595"/>
    </location>
</feature>
<feature type="compositionally biased region" description="Pro residues" evidence="2">
    <location>
        <begin position="317"/>
        <end position="331"/>
    </location>
</feature>
<feature type="transmembrane region" description="Helical" evidence="3">
    <location>
        <begin position="66"/>
        <end position="88"/>
    </location>
</feature>
<feature type="compositionally biased region" description="Pro residues" evidence="2">
    <location>
        <begin position="1731"/>
        <end position="1742"/>
    </location>
</feature>
<feature type="compositionally biased region" description="Pro residues" evidence="2">
    <location>
        <begin position="1793"/>
        <end position="1806"/>
    </location>
</feature>
<evidence type="ECO:0000256" key="3">
    <source>
        <dbReference type="SAM" id="Phobius"/>
    </source>
</evidence>
<feature type="region of interest" description="Disordered" evidence="2">
    <location>
        <begin position="2022"/>
        <end position="2047"/>
    </location>
</feature>
<dbReference type="PANTHER" id="PTHR13466:SF0">
    <property type="entry name" value="SMP-LTD DOMAIN-CONTAINING PROTEIN"/>
    <property type="match status" value="1"/>
</dbReference>
<comment type="subcellular location">
    <subcellularLocation>
        <location evidence="1">Endoplasmic reticulum membrane</location>
    </subcellularLocation>
</comment>
<evidence type="ECO:0000256" key="1">
    <source>
        <dbReference type="ARBA" id="ARBA00004586"/>
    </source>
</evidence>
<feature type="compositionally biased region" description="Basic and acidic residues" evidence="2">
    <location>
        <begin position="1139"/>
        <end position="1176"/>
    </location>
</feature>
<gene>
    <name evidence="4" type="ORF">Vretifemale_894</name>
</gene>
<feature type="transmembrane region" description="Helical" evidence="3">
    <location>
        <begin position="24"/>
        <end position="45"/>
    </location>
</feature>
<feature type="compositionally biased region" description="Low complexity" evidence="2">
    <location>
        <begin position="375"/>
        <end position="386"/>
    </location>
</feature>
<comment type="caution">
    <text evidence="4">The sequence shown here is derived from an EMBL/GenBank/DDBJ whole genome shotgun (WGS) entry which is preliminary data.</text>
</comment>
<feature type="region of interest" description="Disordered" evidence="2">
    <location>
        <begin position="897"/>
        <end position="944"/>
    </location>
</feature>
<feature type="compositionally biased region" description="Low complexity" evidence="2">
    <location>
        <begin position="1579"/>
        <end position="1589"/>
    </location>
</feature>
<feature type="region of interest" description="Disordered" evidence="2">
    <location>
        <begin position="1120"/>
        <end position="1229"/>
    </location>
</feature>